<dbReference type="PRINTS" id="PR00723">
    <property type="entry name" value="SUBTILISIN"/>
</dbReference>
<dbReference type="InterPro" id="IPR023827">
    <property type="entry name" value="Peptidase_S8_Asp-AS"/>
</dbReference>
<dbReference type="InterPro" id="IPR000209">
    <property type="entry name" value="Peptidase_S8/S53_dom"/>
</dbReference>
<dbReference type="InterPro" id="IPR015500">
    <property type="entry name" value="Peptidase_S8_subtilisin-rel"/>
</dbReference>
<dbReference type="RefSeq" id="WP_311618317.1">
    <property type="nucleotide sequence ID" value="NZ_JAVREV010000007.1"/>
</dbReference>
<dbReference type="PANTHER" id="PTHR43806:SF65">
    <property type="entry name" value="SERINE PROTEASE APRX"/>
    <property type="match status" value="1"/>
</dbReference>
<evidence type="ECO:0000256" key="5">
    <source>
        <dbReference type="PROSITE-ProRule" id="PRU01240"/>
    </source>
</evidence>
<evidence type="ECO:0000259" key="8">
    <source>
        <dbReference type="Pfam" id="PF00082"/>
    </source>
</evidence>
<sequence>MKRQTQVTAALFTMAAGLITVPPTSAAQSAPAPVAMAAPVAPAAPGATGEVTLITGDRVLLRADGEVASVVRGEGREQIAFSVRRTDDGLLVVPSDAEQLIQQGIVDQQLFNATELSRPEYQRLAGDGTPVIITYEGERPAQLFDGSAPQVRAELESINGEALTVADEDAGDVWAALTGPGTLGSASSAVATLALDGLNRAQLDTSTGQIGAPEVWEAGYEGDGVTIAVLDTGIDTSHPDLAGGKVVAQANFAGTPDTHDHFGHGTHVASIAAGTGAHSGGAYGGVAPGAELLNAKVLDDLGSGFDSGIVQGMEWAVEHDAQIVNLSLGGSDAPGIDVLEEAINRLSADSGVLFVVAAGNAGPGAVASPATADAALAVGAVDDEDALADFSGTGPRQGDFAVKPDLTAPGVAIGAAAAEGSVLAGENEPVADGYIAIGGTSMAAPHVAGAAALLLQRNPALTGEQVKAALVGSAQPNPDLGAFEQGSGRVDVASAVEQSVIAEPVSLSFGSALWPHEDDTPIARELTYRNLGEDEVTLDLGLTSSGPAGDAAPDGMFTLNAEQVTVPAGGTATVEVTVDTRLGGEVNGDYSVLVTADGDGQSVRTAGAVHRQDEHYELTIEAIGRDGEPHPEWGFFLEKLGDDTVSTLSHGARDSDGTTTLRVPPGDYYARLDGFIVDEDLNLLGGESFMQPLLEITEDTTLTFDAREGRDIDLSVFAEDAVRTSLILGFTNRNGYSETAILPGELPAGFRTRHLGPEVPEDDFYSFVSAGWTGAEGRYHTSYDRNGSFFTGLTDHVGEEDVAELTVHQGQWAEHHLGTTLVWPETGPATTVFDWENPGEDLPRMSTEFVRADGMGWAIGADHPTPDNRSEGTYQTEVEQYAPGESYELTMGVGVLGPHLNMETDLTRQGDRLFTDVDLFADGQGNRLYNGFYDELSITLYRNGEVFRTAEDGRTCGNWPLLPPYIQSCVRFDVPPDEAEYEWVTSVNRASRADVSTEVTTSLSFTSAHSPGEEHQKLPVSVVRFTPELALDNSAPAGETFPVPVTVEGTAADGNLGALSVEVSYDRGESWSELPVEDGRITVQNPAADGSVSFRAEVSDADGNTTRQTILDAYLTR</sequence>
<feature type="domain" description="Peptidase S8/S53" evidence="8">
    <location>
        <begin position="222"/>
        <end position="480"/>
    </location>
</feature>
<organism evidence="9 10">
    <name type="scientific">Streptomyces johnsoniae</name>
    <dbReference type="NCBI Taxonomy" id="3075532"/>
    <lineage>
        <taxon>Bacteria</taxon>
        <taxon>Bacillati</taxon>
        <taxon>Actinomycetota</taxon>
        <taxon>Actinomycetes</taxon>
        <taxon>Kitasatosporales</taxon>
        <taxon>Streptomycetaceae</taxon>
        <taxon>Streptomyces</taxon>
    </lineage>
</organism>
<protein>
    <submittedName>
        <fullName evidence="9">S8 family serine peptidase</fullName>
    </submittedName>
</protein>
<reference evidence="10" key="1">
    <citation type="submission" date="2023-07" db="EMBL/GenBank/DDBJ databases">
        <title>30 novel species of actinomycetes from the DSMZ collection.</title>
        <authorList>
            <person name="Nouioui I."/>
        </authorList>
    </citation>
    <scope>NUCLEOTIDE SEQUENCE [LARGE SCALE GENOMIC DNA]</scope>
    <source>
        <strain evidence="10">DSM 41886</strain>
    </source>
</reference>
<dbReference type="PROSITE" id="PS00138">
    <property type="entry name" value="SUBTILASE_SER"/>
    <property type="match status" value="1"/>
</dbReference>
<dbReference type="EMBL" id="JAVREV010000007">
    <property type="protein sequence ID" value="MDT0444031.1"/>
    <property type="molecule type" value="Genomic_DNA"/>
</dbReference>
<keyword evidence="2 5" id="KW-0645">Protease</keyword>
<dbReference type="InterPro" id="IPR022398">
    <property type="entry name" value="Peptidase_S8_His-AS"/>
</dbReference>
<keyword evidence="7" id="KW-0732">Signal</keyword>
<evidence type="ECO:0000313" key="9">
    <source>
        <dbReference type="EMBL" id="MDT0444031.1"/>
    </source>
</evidence>
<evidence type="ECO:0000256" key="3">
    <source>
        <dbReference type="ARBA" id="ARBA00022801"/>
    </source>
</evidence>
<comment type="similarity">
    <text evidence="1 5 6">Belongs to the peptidase S8 family.</text>
</comment>
<feature type="chain" id="PRO_5045882344" evidence="7">
    <location>
        <begin position="27"/>
        <end position="1117"/>
    </location>
</feature>
<evidence type="ECO:0000256" key="6">
    <source>
        <dbReference type="RuleBase" id="RU003355"/>
    </source>
</evidence>
<feature type="active site" description="Charge relay system" evidence="5">
    <location>
        <position position="264"/>
    </location>
</feature>
<dbReference type="PIRSF" id="PIRSF037854">
    <property type="entry name" value="Dihydropyridine_esterase"/>
    <property type="match status" value="1"/>
</dbReference>
<evidence type="ECO:0000256" key="2">
    <source>
        <dbReference type="ARBA" id="ARBA00022670"/>
    </source>
</evidence>
<dbReference type="InterPro" id="IPR017297">
    <property type="entry name" value="Peptidase_S8A_DPH-A"/>
</dbReference>
<evidence type="ECO:0000256" key="1">
    <source>
        <dbReference type="ARBA" id="ARBA00011073"/>
    </source>
</evidence>
<dbReference type="InterPro" id="IPR036852">
    <property type="entry name" value="Peptidase_S8/S53_dom_sf"/>
</dbReference>
<dbReference type="Gene3D" id="3.40.50.200">
    <property type="entry name" value="Peptidase S8/S53 domain"/>
    <property type="match status" value="1"/>
</dbReference>
<comment type="caution">
    <text evidence="9">The sequence shown here is derived from an EMBL/GenBank/DDBJ whole genome shotgun (WGS) entry which is preliminary data.</text>
</comment>
<feature type="signal peptide" evidence="7">
    <location>
        <begin position="1"/>
        <end position="26"/>
    </location>
</feature>
<dbReference type="Pfam" id="PF00082">
    <property type="entry name" value="Peptidase_S8"/>
    <property type="match status" value="1"/>
</dbReference>
<evidence type="ECO:0000256" key="4">
    <source>
        <dbReference type="ARBA" id="ARBA00022825"/>
    </source>
</evidence>
<evidence type="ECO:0000313" key="10">
    <source>
        <dbReference type="Proteomes" id="UP001183615"/>
    </source>
</evidence>
<name>A0ABU2S5R5_9ACTN</name>
<gene>
    <name evidence="9" type="ORF">RM779_15715</name>
</gene>
<feature type="active site" description="Charge relay system" evidence="5">
    <location>
        <position position="441"/>
    </location>
</feature>
<dbReference type="PROSITE" id="PS00137">
    <property type="entry name" value="SUBTILASE_HIS"/>
    <property type="match status" value="1"/>
</dbReference>
<dbReference type="InterPro" id="IPR050131">
    <property type="entry name" value="Peptidase_S8_subtilisin-like"/>
</dbReference>
<feature type="active site" description="Charge relay system" evidence="5">
    <location>
        <position position="231"/>
    </location>
</feature>
<accession>A0ABU2S5R5</accession>
<dbReference type="Proteomes" id="UP001183615">
    <property type="component" value="Unassembled WGS sequence"/>
</dbReference>
<keyword evidence="4 5" id="KW-0720">Serine protease</keyword>
<dbReference type="PROSITE" id="PS51892">
    <property type="entry name" value="SUBTILASE"/>
    <property type="match status" value="1"/>
</dbReference>
<evidence type="ECO:0000256" key="7">
    <source>
        <dbReference type="SAM" id="SignalP"/>
    </source>
</evidence>
<dbReference type="SUPFAM" id="SSF52743">
    <property type="entry name" value="Subtilisin-like"/>
    <property type="match status" value="1"/>
</dbReference>
<proteinExistence type="inferred from homology"/>
<keyword evidence="10" id="KW-1185">Reference proteome</keyword>
<dbReference type="PROSITE" id="PS00136">
    <property type="entry name" value="SUBTILASE_ASP"/>
    <property type="match status" value="1"/>
</dbReference>
<dbReference type="PANTHER" id="PTHR43806">
    <property type="entry name" value="PEPTIDASE S8"/>
    <property type="match status" value="1"/>
</dbReference>
<keyword evidence="3 5" id="KW-0378">Hydrolase</keyword>
<dbReference type="InterPro" id="IPR023828">
    <property type="entry name" value="Peptidase_S8_Ser-AS"/>
</dbReference>